<dbReference type="InterPro" id="IPR018171">
    <property type="entry name" value="Pept_tRNA_hydro_CS"/>
</dbReference>
<accession>A0ABY7BT20</accession>
<evidence type="ECO:0000256" key="1">
    <source>
        <dbReference type="ARBA" id="ARBA00013260"/>
    </source>
</evidence>
<name>A0ABY7BT20_9MOLU</name>
<dbReference type="PROSITE" id="PS01196">
    <property type="entry name" value="PEPT_TRNA_HYDROL_2"/>
    <property type="match status" value="1"/>
</dbReference>
<dbReference type="GO" id="GO:0016787">
    <property type="term" value="F:hydrolase activity"/>
    <property type="evidence" value="ECO:0007669"/>
    <property type="project" value="UniProtKB-KW"/>
</dbReference>
<sequence length="191" mass="22220">MKLIVGLGNPGIIYDNTLHNIGFMMIDFFLDYLKKNLIPFKLKKKLFNLVYYVQINKKSVILLKPQIYMNNSGSAIEKIVKKYKVNIQDILVLHDDIYLKAGNFKLKHKGGHGGHNGIKNIIEILNTNQFKRLKIGVNNNSSIPLNEYVLGFFEPQIKKDILNKFPIFVDILKYFIDDIPFEKIFNFLNKK</sequence>
<feature type="binding site" evidence="7">
    <location>
        <position position="116"/>
    </location>
    <ligand>
        <name>tRNA</name>
        <dbReference type="ChEBI" id="CHEBI:17843"/>
    </ligand>
</feature>
<comment type="function">
    <text evidence="7">Hydrolyzes ribosome-free peptidyl-tRNAs (with 1 or more amino acids incorporated), which drop off the ribosome during protein synthesis, or as a result of ribosome stalling.</text>
</comment>
<comment type="catalytic activity">
    <reaction evidence="7">
        <text>an N-acyl-L-alpha-aminoacyl-tRNA + H2O = an N-acyl-L-amino acid + a tRNA + H(+)</text>
        <dbReference type="Rhea" id="RHEA:54448"/>
        <dbReference type="Rhea" id="RHEA-COMP:10123"/>
        <dbReference type="Rhea" id="RHEA-COMP:13883"/>
        <dbReference type="ChEBI" id="CHEBI:15377"/>
        <dbReference type="ChEBI" id="CHEBI:15378"/>
        <dbReference type="ChEBI" id="CHEBI:59874"/>
        <dbReference type="ChEBI" id="CHEBI:78442"/>
        <dbReference type="ChEBI" id="CHEBI:138191"/>
        <dbReference type="EC" id="3.1.1.29"/>
    </reaction>
</comment>
<proteinExistence type="inferred from homology"/>
<evidence type="ECO:0000313" key="9">
    <source>
        <dbReference type="Proteomes" id="UP001164727"/>
    </source>
</evidence>
<comment type="function">
    <text evidence="7">Catalyzes the release of premature peptidyl moieties from peptidyl-tRNA molecules trapped in stalled 50S ribosomal subunits, and thus maintains levels of free tRNAs and 50S ribosomes.</text>
</comment>
<evidence type="ECO:0000256" key="6">
    <source>
        <dbReference type="ARBA" id="ARBA00050038"/>
    </source>
</evidence>
<dbReference type="EC" id="3.1.1.29" evidence="1 7"/>
<keyword evidence="4 7" id="KW-0694">RNA-binding</keyword>
<dbReference type="SUPFAM" id="SSF53178">
    <property type="entry name" value="Peptidyl-tRNA hydrolase-like"/>
    <property type="match status" value="1"/>
</dbReference>
<dbReference type="EMBL" id="CP114006">
    <property type="protein sequence ID" value="WAN63217.1"/>
    <property type="molecule type" value="Genomic_DNA"/>
</dbReference>
<comment type="subunit">
    <text evidence="7">Monomer.</text>
</comment>
<evidence type="ECO:0000313" key="8">
    <source>
        <dbReference type="EMBL" id="WAN63217.1"/>
    </source>
</evidence>
<dbReference type="InterPro" id="IPR036416">
    <property type="entry name" value="Pept_tRNA_hydro_sf"/>
</dbReference>
<dbReference type="NCBIfam" id="TIGR00447">
    <property type="entry name" value="pth"/>
    <property type="match status" value="1"/>
</dbReference>
<reference evidence="8 9" key="1">
    <citation type="journal article" date="2023" name="Microbiol. Resour. Announc.">
        <title>Complete Genome of 'Candidatus Phytoplasma rubi' RS, a Phytopathogenic Bacterium Associated with Rubus Stunt Disease.</title>
        <authorList>
            <person name="Duckeck D."/>
            <person name="Zubert C."/>
            <person name="Bohm J.W."/>
            <person name="Carminati G."/>
            <person name="Schneider B."/>
            <person name="Kube M."/>
        </authorList>
    </citation>
    <scope>NUCLEOTIDE SEQUENCE [LARGE SCALE GENOMIC DNA]</scope>
    <source>
        <strain evidence="8 9">RS</strain>
    </source>
</reference>
<organism evidence="8 9">
    <name type="scientific">Candidatus Phytoplasma rubi</name>
    <dbReference type="NCBI Taxonomy" id="399025"/>
    <lineage>
        <taxon>Bacteria</taxon>
        <taxon>Bacillati</taxon>
        <taxon>Mycoplasmatota</taxon>
        <taxon>Mollicutes</taxon>
        <taxon>Acholeplasmatales</taxon>
        <taxon>Acholeplasmataceae</taxon>
        <taxon>Candidatus Phytoplasma</taxon>
        <taxon>16SrV (Elm yellows group)</taxon>
    </lineage>
</organism>
<evidence type="ECO:0000256" key="7">
    <source>
        <dbReference type="HAMAP-Rule" id="MF_00083"/>
    </source>
</evidence>
<feature type="binding site" evidence="7">
    <location>
        <position position="14"/>
    </location>
    <ligand>
        <name>tRNA</name>
        <dbReference type="ChEBI" id="CHEBI:17843"/>
    </ligand>
</feature>
<dbReference type="RefSeq" id="WP_268850055.1">
    <property type="nucleotide sequence ID" value="NZ_CP114006.1"/>
</dbReference>
<dbReference type="Gene3D" id="3.40.50.1470">
    <property type="entry name" value="Peptidyl-tRNA hydrolase"/>
    <property type="match status" value="1"/>
</dbReference>
<keyword evidence="2 7" id="KW-0820">tRNA-binding</keyword>
<dbReference type="HAMAP" id="MF_00083">
    <property type="entry name" value="Pept_tRNA_hydro_bact"/>
    <property type="match status" value="1"/>
</dbReference>
<gene>
    <name evidence="7" type="primary">pth</name>
    <name evidence="8" type="ORF">RS022_02560</name>
</gene>
<dbReference type="PANTHER" id="PTHR17224:SF1">
    <property type="entry name" value="PEPTIDYL-TRNA HYDROLASE"/>
    <property type="match status" value="1"/>
</dbReference>
<keyword evidence="9" id="KW-1185">Reference proteome</keyword>
<keyword evidence="7" id="KW-0963">Cytoplasm</keyword>
<comment type="similarity">
    <text evidence="5 7">Belongs to the PTH family.</text>
</comment>
<dbReference type="InterPro" id="IPR001328">
    <property type="entry name" value="Pept_tRNA_hydro"/>
</dbReference>
<evidence type="ECO:0000256" key="5">
    <source>
        <dbReference type="ARBA" id="ARBA00038063"/>
    </source>
</evidence>
<dbReference type="PANTHER" id="PTHR17224">
    <property type="entry name" value="PEPTIDYL-TRNA HYDROLASE"/>
    <property type="match status" value="1"/>
</dbReference>
<feature type="active site" description="Proton acceptor" evidence="7">
    <location>
        <position position="19"/>
    </location>
</feature>
<feature type="site" description="Stabilizes the basic form of H active site to accept a proton" evidence="7">
    <location>
        <position position="95"/>
    </location>
</feature>
<keyword evidence="3 7" id="KW-0378">Hydrolase</keyword>
<dbReference type="Pfam" id="PF01195">
    <property type="entry name" value="Pept_tRNA_hydro"/>
    <property type="match status" value="1"/>
</dbReference>
<comment type="subcellular location">
    <subcellularLocation>
        <location evidence="7">Cytoplasm</location>
    </subcellularLocation>
</comment>
<feature type="site" description="Discriminates between blocked and unblocked aminoacyl-tRNA" evidence="7">
    <location>
        <position position="9"/>
    </location>
</feature>
<dbReference type="Proteomes" id="UP001164727">
    <property type="component" value="Chromosome"/>
</dbReference>
<protein>
    <recommendedName>
        <fullName evidence="6 7">Peptidyl-tRNA hydrolase</fullName>
        <shortName evidence="7">Pth</shortName>
        <ecNumber evidence="1 7">3.1.1.29</ecNumber>
    </recommendedName>
</protein>
<evidence type="ECO:0000256" key="3">
    <source>
        <dbReference type="ARBA" id="ARBA00022801"/>
    </source>
</evidence>
<feature type="binding site" evidence="7">
    <location>
        <position position="68"/>
    </location>
    <ligand>
        <name>tRNA</name>
        <dbReference type="ChEBI" id="CHEBI:17843"/>
    </ligand>
</feature>
<evidence type="ECO:0000256" key="4">
    <source>
        <dbReference type="ARBA" id="ARBA00022884"/>
    </source>
</evidence>
<evidence type="ECO:0000256" key="2">
    <source>
        <dbReference type="ARBA" id="ARBA00022555"/>
    </source>
</evidence>
<feature type="binding site" evidence="7">
    <location>
        <position position="70"/>
    </location>
    <ligand>
        <name>tRNA</name>
        <dbReference type="ChEBI" id="CHEBI:17843"/>
    </ligand>
</feature>